<keyword evidence="9" id="KW-1185">Reference proteome</keyword>
<comment type="similarity">
    <text evidence="2 6">Belongs to the bacterial solute-binding protein 9 family.</text>
</comment>
<dbReference type="GO" id="GO:0046872">
    <property type="term" value="F:metal ion binding"/>
    <property type="evidence" value="ECO:0007669"/>
    <property type="project" value="UniProtKB-KW"/>
</dbReference>
<dbReference type="PRINTS" id="PR00691">
    <property type="entry name" value="ADHESINB"/>
</dbReference>
<sequence length="307" mass="33424">MKHATLVVALLAGLISLMSCERTAQRTENGRLRILATTGMVADMIQQIVGDSATVEALMHAGVDPHLYKASQGDLRKILDADYLFYNGVHLEGKLASILQKQARVKPVIAVGDSLQNLIAIGDNVYDPHIWFDVLLWKQATAHAAVQLATLDSVNSDYYQANAHTYMRQLDSLDAWIHRRIGSIPPNQRILITAHDAFSYFGRAYGIKVRGLQGISTLSEFGLQDVSNLVDFIVTHQIPAVFVESSVSDRSLKAVLAGVHQRGGRVQIGGNLFSDAMGAPDTPEGTYIGMVKYNVNTIVKALGGDTI</sequence>
<evidence type="ECO:0000256" key="3">
    <source>
        <dbReference type="ARBA" id="ARBA00022448"/>
    </source>
</evidence>
<dbReference type="RefSeq" id="WP_090624574.1">
    <property type="nucleotide sequence ID" value="NZ_FOQO01000002.1"/>
</dbReference>
<dbReference type="PRINTS" id="PR00690">
    <property type="entry name" value="ADHESNFAMILY"/>
</dbReference>
<dbReference type="InterPro" id="IPR006127">
    <property type="entry name" value="ZnuA-like"/>
</dbReference>
<accession>A0A1I3EWT3</accession>
<evidence type="ECO:0000256" key="4">
    <source>
        <dbReference type="ARBA" id="ARBA00022723"/>
    </source>
</evidence>
<dbReference type="GO" id="GO:0007155">
    <property type="term" value="P:cell adhesion"/>
    <property type="evidence" value="ECO:0007669"/>
    <property type="project" value="InterPro"/>
</dbReference>
<keyword evidence="3 6" id="KW-0813">Transport</keyword>
<evidence type="ECO:0000313" key="9">
    <source>
        <dbReference type="Proteomes" id="UP000198670"/>
    </source>
</evidence>
<evidence type="ECO:0000256" key="5">
    <source>
        <dbReference type="ARBA" id="ARBA00022729"/>
    </source>
</evidence>
<evidence type="ECO:0000256" key="6">
    <source>
        <dbReference type="RuleBase" id="RU003512"/>
    </source>
</evidence>
<dbReference type="STRING" id="1477437.SAMN05444682_10251"/>
<dbReference type="AlphaFoldDB" id="A0A1I3EWT3"/>
<comment type="subcellular location">
    <subcellularLocation>
        <location evidence="1">Cell envelope</location>
    </subcellularLocation>
</comment>
<dbReference type="InterPro" id="IPR006129">
    <property type="entry name" value="AdhesinB"/>
</dbReference>
<protein>
    <submittedName>
        <fullName evidence="8">Manganese/zinc/iron transport system substrate-binding protein</fullName>
    </submittedName>
</protein>
<evidence type="ECO:0000256" key="2">
    <source>
        <dbReference type="ARBA" id="ARBA00011028"/>
    </source>
</evidence>
<dbReference type="PANTHER" id="PTHR42953:SF1">
    <property type="entry name" value="METAL-BINDING PROTEIN HI_0362-RELATED"/>
    <property type="match status" value="1"/>
</dbReference>
<proteinExistence type="inferred from homology"/>
<dbReference type="PANTHER" id="PTHR42953">
    <property type="entry name" value="HIGH-AFFINITY ZINC UPTAKE SYSTEM PROTEIN ZNUA-RELATED"/>
    <property type="match status" value="1"/>
</dbReference>
<gene>
    <name evidence="8" type="ORF">SAMN05444682_10251</name>
</gene>
<dbReference type="InterPro" id="IPR006128">
    <property type="entry name" value="Lipoprotein_PsaA-like"/>
</dbReference>
<dbReference type="GO" id="GO:0030001">
    <property type="term" value="P:metal ion transport"/>
    <property type="evidence" value="ECO:0007669"/>
    <property type="project" value="InterPro"/>
</dbReference>
<keyword evidence="5 7" id="KW-0732">Signal</keyword>
<dbReference type="EMBL" id="FOQO01000002">
    <property type="protein sequence ID" value="SFI03417.1"/>
    <property type="molecule type" value="Genomic_DNA"/>
</dbReference>
<evidence type="ECO:0000256" key="7">
    <source>
        <dbReference type="SAM" id="SignalP"/>
    </source>
</evidence>
<dbReference type="Gene3D" id="3.40.50.1980">
    <property type="entry name" value="Nitrogenase molybdenum iron protein domain"/>
    <property type="match status" value="2"/>
</dbReference>
<dbReference type="SUPFAM" id="SSF53807">
    <property type="entry name" value="Helical backbone' metal receptor"/>
    <property type="match status" value="1"/>
</dbReference>
<feature type="chain" id="PRO_5011447207" evidence="7">
    <location>
        <begin position="25"/>
        <end position="307"/>
    </location>
</feature>
<dbReference type="PROSITE" id="PS51257">
    <property type="entry name" value="PROKAR_LIPOPROTEIN"/>
    <property type="match status" value="1"/>
</dbReference>
<dbReference type="OrthoDB" id="9793396at2"/>
<feature type="signal peptide" evidence="7">
    <location>
        <begin position="1"/>
        <end position="24"/>
    </location>
</feature>
<dbReference type="GO" id="GO:0030313">
    <property type="term" value="C:cell envelope"/>
    <property type="evidence" value="ECO:0007669"/>
    <property type="project" value="UniProtKB-SubCell"/>
</dbReference>
<evidence type="ECO:0000256" key="1">
    <source>
        <dbReference type="ARBA" id="ARBA00004196"/>
    </source>
</evidence>
<dbReference type="InterPro" id="IPR050492">
    <property type="entry name" value="Bact_metal-bind_prot9"/>
</dbReference>
<dbReference type="Proteomes" id="UP000198670">
    <property type="component" value="Unassembled WGS sequence"/>
</dbReference>
<keyword evidence="4" id="KW-0479">Metal-binding</keyword>
<reference evidence="8 9" key="1">
    <citation type="submission" date="2016-10" db="EMBL/GenBank/DDBJ databases">
        <authorList>
            <person name="de Groot N.N."/>
        </authorList>
    </citation>
    <scope>NUCLEOTIDE SEQUENCE [LARGE SCALE GENOMIC DNA]</scope>
    <source>
        <strain evidence="8 9">RK1</strain>
    </source>
</reference>
<dbReference type="Pfam" id="PF01297">
    <property type="entry name" value="ZnuA"/>
    <property type="match status" value="1"/>
</dbReference>
<name>A0A1I3EWT3_9SPHI</name>
<organism evidence="8 9">
    <name type="scientific">Parapedobacter indicus</name>
    <dbReference type="NCBI Taxonomy" id="1477437"/>
    <lineage>
        <taxon>Bacteria</taxon>
        <taxon>Pseudomonadati</taxon>
        <taxon>Bacteroidota</taxon>
        <taxon>Sphingobacteriia</taxon>
        <taxon>Sphingobacteriales</taxon>
        <taxon>Sphingobacteriaceae</taxon>
        <taxon>Parapedobacter</taxon>
    </lineage>
</organism>
<evidence type="ECO:0000313" key="8">
    <source>
        <dbReference type="EMBL" id="SFI03417.1"/>
    </source>
</evidence>